<gene>
    <name evidence="4" type="ORF">LTR84_001501</name>
</gene>
<dbReference type="PANTHER" id="PTHR46910">
    <property type="entry name" value="TRANSCRIPTION FACTOR PDR1"/>
    <property type="match status" value="1"/>
</dbReference>
<organism evidence="4 5">
    <name type="scientific">Exophiala bonariae</name>
    <dbReference type="NCBI Taxonomy" id="1690606"/>
    <lineage>
        <taxon>Eukaryota</taxon>
        <taxon>Fungi</taxon>
        <taxon>Dikarya</taxon>
        <taxon>Ascomycota</taxon>
        <taxon>Pezizomycotina</taxon>
        <taxon>Eurotiomycetes</taxon>
        <taxon>Chaetothyriomycetidae</taxon>
        <taxon>Chaetothyriales</taxon>
        <taxon>Herpotrichiellaceae</taxon>
        <taxon>Exophiala</taxon>
    </lineage>
</organism>
<keyword evidence="1" id="KW-0539">Nucleus</keyword>
<dbReference type="GeneID" id="89969721"/>
<dbReference type="Proteomes" id="UP001358417">
    <property type="component" value="Unassembled WGS sequence"/>
</dbReference>
<evidence type="ECO:0000313" key="5">
    <source>
        <dbReference type="Proteomes" id="UP001358417"/>
    </source>
</evidence>
<dbReference type="PANTHER" id="PTHR46910:SF17">
    <property type="entry name" value="SCFA-RELATED"/>
    <property type="match status" value="1"/>
</dbReference>
<dbReference type="InterPro" id="IPR050987">
    <property type="entry name" value="AtrR-like"/>
</dbReference>
<dbReference type="AlphaFoldDB" id="A0AAV9NCN1"/>
<evidence type="ECO:0000313" key="4">
    <source>
        <dbReference type="EMBL" id="KAK5054610.1"/>
    </source>
</evidence>
<dbReference type="GO" id="GO:0003677">
    <property type="term" value="F:DNA binding"/>
    <property type="evidence" value="ECO:0007669"/>
    <property type="project" value="InterPro"/>
</dbReference>
<keyword evidence="5" id="KW-1185">Reference proteome</keyword>
<feature type="region of interest" description="Disordered" evidence="2">
    <location>
        <begin position="1"/>
        <end position="75"/>
    </location>
</feature>
<evidence type="ECO:0000256" key="2">
    <source>
        <dbReference type="SAM" id="MobiDB-lite"/>
    </source>
</evidence>
<sequence length="778" mass="86323">MEPSDRSRKKIFRGGSVHNEDVALQVSQPTQPDHFAPNLGVASIKNSPGDNSGDKESPIGGRTSQVVQRKASMSRQSASSIASRLQAFDERTSAVGLTHQIIDDFSPETVLESSTSALPGGRVEVRHSRGRQQEHLPLDQLLGITLPPKVVTDYLLDKYIDAVHWFMTIFHEPSLRSTYDRLMTSRSCPRSGLNRARVILLLICLGAHYAAEDEIRQKFPSFDLLSFRKEALQNVESNLNDMYDAAGIESIQVCVLLGSFHSYHGKPNLAFVMLGSGLKCAQLMNLHNESSWRGLSDVAKEERRRTFWALFVFDRFAATIFGKPCGIPLEDIEVKIPEVIGDKTFQHPRFKSMATMPNGDVESVTTFSYLKYKIKFYQISSSIIGDLYFHRNTNVIGLAAKVSRIHEELVNFHNSLPPELKLEELCPTPDIPVTPETRPFVLQALALQVAYDNVQILLHRPLLSQDLQDFKENKITRSDGQLNLRAGRRSSSPYSRNVHQVLLSSRDHCWESAIRSSNLGRYQQCLRSARESHAAAFLGINLFTAGMVLCVIALSRPLSSQAQVAKQAVARIMVLSRFLAGRVLLSAQTNKVLKDLVRLVGDKEVDVILSGSEVFENVAAAATTTNTVKAQDSRPIDPIPKPADPPPAQIHPLIDMQPQFPDTQQPGITDPVIDPTNPANFDLSGLEDLDFNNGLYTLQQGILTYAAMFPASIVGTPDIVQTQPEIGMDESWNPEQYNPESAFVESVSGSENGLVGTDFDMMNTVGQTWLWDSVAWNT</sequence>
<evidence type="ECO:0000256" key="1">
    <source>
        <dbReference type="ARBA" id="ARBA00023242"/>
    </source>
</evidence>
<name>A0AAV9NCN1_9EURO</name>
<reference evidence="4 5" key="1">
    <citation type="submission" date="2023-08" db="EMBL/GenBank/DDBJ databases">
        <title>Black Yeasts Isolated from many extreme environments.</title>
        <authorList>
            <person name="Coleine C."/>
            <person name="Stajich J.E."/>
            <person name="Selbmann L."/>
        </authorList>
    </citation>
    <scope>NUCLEOTIDE SEQUENCE [LARGE SCALE GENOMIC DNA]</scope>
    <source>
        <strain evidence="4 5">CCFEE 5792</strain>
    </source>
</reference>
<dbReference type="InterPro" id="IPR007219">
    <property type="entry name" value="XnlR_reg_dom"/>
</dbReference>
<dbReference type="GO" id="GO:0008270">
    <property type="term" value="F:zinc ion binding"/>
    <property type="evidence" value="ECO:0007669"/>
    <property type="project" value="InterPro"/>
</dbReference>
<dbReference type="EMBL" id="JAVRRD010000010">
    <property type="protein sequence ID" value="KAK5054610.1"/>
    <property type="molecule type" value="Genomic_DNA"/>
</dbReference>
<dbReference type="GO" id="GO:0006351">
    <property type="term" value="P:DNA-templated transcription"/>
    <property type="evidence" value="ECO:0007669"/>
    <property type="project" value="InterPro"/>
</dbReference>
<dbReference type="GO" id="GO:0003700">
    <property type="term" value="F:DNA-binding transcription factor activity"/>
    <property type="evidence" value="ECO:0007669"/>
    <property type="project" value="InterPro"/>
</dbReference>
<protein>
    <recommendedName>
        <fullName evidence="3">Xylanolytic transcriptional activator regulatory domain-containing protein</fullName>
    </recommendedName>
</protein>
<dbReference type="RefSeq" id="XP_064707383.1">
    <property type="nucleotide sequence ID" value="XM_064845125.1"/>
</dbReference>
<dbReference type="SMART" id="SM00906">
    <property type="entry name" value="Fungal_trans"/>
    <property type="match status" value="1"/>
</dbReference>
<dbReference type="Pfam" id="PF04082">
    <property type="entry name" value="Fungal_trans"/>
    <property type="match status" value="1"/>
</dbReference>
<feature type="domain" description="Xylanolytic transcriptional activator regulatory" evidence="3">
    <location>
        <begin position="270"/>
        <end position="343"/>
    </location>
</feature>
<dbReference type="CDD" id="cd12148">
    <property type="entry name" value="fungal_TF_MHR"/>
    <property type="match status" value="1"/>
</dbReference>
<comment type="caution">
    <text evidence="4">The sequence shown here is derived from an EMBL/GenBank/DDBJ whole genome shotgun (WGS) entry which is preliminary data.</text>
</comment>
<accession>A0AAV9NCN1</accession>
<evidence type="ECO:0000259" key="3">
    <source>
        <dbReference type="SMART" id="SM00906"/>
    </source>
</evidence>
<proteinExistence type="predicted"/>